<name>R8BRM2_PHAM7</name>
<accession>R8BRM2</accession>
<dbReference type="InterPro" id="IPR018466">
    <property type="entry name" value="Kre9/Knh1-like_N"/>
</dbReference>
<evidence type="ECO:0000256" key="4">
    <source>
        <dbReference type="SAM" id="Phobius"/>
    </source>
</evidence>
<dbReference type="EMBL" id="KB932935">
    <property type="protein sequence ID" value="EOO01974.1"/>
    <property type="molecule type" value="Genomic_DNA"/>
</dbReference>
<dbReference type="eggNOG" id="KOG1183">
    <property type="taxonomic scope" value="Eukaryota"/>
</dbReference>
<evidence type="ECO:0000313" key="6">
    <source>
        <dbReference type="EMBL" id="EOO01974.1"/>
    </source>
</evidence>
<feature type="domain" description="Yeast cell wall synthesis Kre9/Knh1-like N-terminal" evidence="5">
    <location>
        <begin position="608"/>
        <end position="682"/>
    </location>
</feature>
<dbReference type="AlphaFoldDB" id="R8BRM2"/>
<evidence type="ECO:0000259" key="5">
    <source>
        <dbReference type="Pfam" id="PF10342"/>
    </source>
</evidence>
<dbReference type="Pfam" id="PF10342">
    <property type="entry name" value="Kre9_KNH"/>
    <property type="match status" value="1"/>
</dbReference>
<keyword evidence="4" id="KW-0472">Membrane</keyword>
<evidence type="ECO:0000313" key="7">
    <source>
        <dbReference type="Proteomes" id="UP000014074"/>
    </source>
</evidence>
<dbReference type="GO" id="GO:0016020">
    <property type="term" value="C:membrane"/>
    <property type="evidence" value="ECO:0007669"/>
    <property type="project" value="InterPro"/>
</dbReference>
<evidence type="ECO:0000256" key="2">
    <source>
        <dbReference type="SAM" id="Coils"/>
    </source>
</evidence>
<keyword evidence="6" id="KW-0808">Transferase</keyword>
<evidence type="ECO:0000256" key="1">
    <source>
        <dbReference type="ARBA" id="ARBA00022729"/>
    </source>
</evidence>
<keyword evidence="1" id="KW-0732">Signal</keyword>
<dbReference type="GO" id="GO:0016740">
    <property type="term" value="F:transferase activity"/>
    <property type="evidence" value="ECO:0007669"/>
    <property type="project" value="UniProtKB-KW"/>
</dbReference>
<keyword evidence="4" id="KW-1133">Transmembrane helix</keyword>
<dbReference type="OrthoDB" id="70250at2759"/>
<feature type="transmembrane region" description="Helical" evidence="4">
    <location>
        <begin position="480"/>
        <end position="504"/>
    </location>
</feature>
<feature type="region of interest" description="Disordered" evidence="3">
    <location>
        <begin position="833"/>
        <end position="872"/>
    </location>
</feature>
<dbReference type="GO" id="GO:0005783">
    <property type="term" value="C:endoplasmic reticulum"/>
    <property type="evidence" value="ECO:0007669"/>
    <property type="project" value="TreeGrafter"/>
</dbReference>
<feature type="transmembrane region" description="Helical" evidence="4">
    <location>
        <begin position="312"/>
        <end position="332"/>
    </location>
</feature>
<protein>
    <submittedName>
        <fullName evidence="6">Putative n-acetylglucosaminyl transferase component gpi1 protein</fullName>
    </submittedName>
</protein>
<dbReference type="PANTHER" id="PTHR21329">
    <property type="entry name" value="PHOSPHATIDYLINOSITOL N-ACETYLGLUCOSAMINYLTRANSFERASE SUBUNIT Q-RELATED"/>
    <property type="match status" value="1"/>
</dbReference>
<keyword evidence="7" id="KW-1185">Reference proteome</keyword>
<proteinExistence type="predicted"/>
<reference evidence="7" key="1">
    <citation type="journal article" date="2013" name="Genome Announc.">
        <title>Draft genome sequence of the ascomycete Phaeoacremonium aleophilum strain UCR-PA7, a causal agent of the esca disease complex in grapevines.</title>
        <authorList>
            <person name="Blanco-Ulate B."/>
            <person name="Rolshausen P."/>
            <person name="Cantu D."/>
        </authorList>
    </citation>
    <scope>NUCLEOTIDE SEQUENCE [LARGE SCALE GENOMIC DNA]</scope>
    <source>
        <strain evidence="7">UCR-PA7</strain>
    </source>
</reference>
<dbReference type="GeneID" id="19322728"/>
<dbReference type="KEGG" id="tmn:UCRPA7_2476"/>
<feature type="transmembrane region" description="Helical" evidence="4">
    <location>
        <begin position="801"/>
        <end position="825"/>
    </location>
</feature>
<dbReference type="GO" id="GO:0006506">
    <property type="term" value="P:GPI anchor biosynthetic process"/>
    <property type="evidence" value="ECO:0007669"/>
    <property type="project" value="InterPro"/>
</dbReference>
<keyword evidence="4" id="KW-0812">Transmembrane</keyword>
<feature type="transmembrane region" description="Helical" evidence="4">
    <location>
        <begin position="443"/>
        <end position="459"/>
    </location>
</feature>
<dbReference type="PANTHER" id="PTHR21329:SF3">
    <property type="entry name" value="PHOSPHATIDYLINOSITOL N-ACETYLGLUCOSAMINYLTRANSFERASE SUBUNIT Q"/>
    <property type="match status" value="1"/>
</dbReference>
<dbReference type="InterPro" id="IPR007720">
    <property type="entry name" value="PigQ/GPI1"/>
</dbReference>
<dbReference type="Proteomes" id="UP000014074">
    <property type="component" value="Unassembled WGS sequence"/>
</dbReference>
<feature type="transmembrane region" description="Helical" evidence="4">
    <location>
        <begin position="510"/>
        <end position="535"/>
    </location>
</feature>
<keyword evidence="2" id="KW-0175">Coiled coil</keyword>
<dbReference type="RefSeq" id="XP_007913244.1">
    <property type="nucleotide sequence ID" value="XM_007915053.1"/>
</dbReference>
<organism evidence="6 7">
    <name type="scientific">Phaeoacremonium minimum (strain UCR-PA7)</name>
    <name type="common">Esca disease fungus</name>
    <name type="synonym">Togninia minima</name>
    <dbReference type="NCBI Taxonomy" id="1286976"/>
    <lineage>
        <taxon>Eukaryota</taxon>
        <taxon>Fungi</taxon>
        <taxon>Dikarya</taxon>
        <taxon>Ascomycota</taxon>
        <taxon>Pezizomycotina</taxon>
        <taxon>Sordariomycetes</taxon>
        <taxon>Sordariomycetidae</taxon>
        <taxon>Togniniales</taxon>
        <taxon>Togniniaceae</taxon>
        <taxon>Phaeoacremonium</taxon>
    </lineage>
</organism>
<gene>
    <name evidence="6" type="ORF">UCRPA7_2476</name>
</gene>
<dbReference type="Pfam" id="PF05024">
    <property type="entry name" value="Gpi1"/>
    <property type="match status" value="1"/>
</dbReference>
<evidence type="ECO:0000256" key="3">
    <source>
        <dbReference type="SAM" id="MobiDB-lite"/>
    </source>
</evidence>
<feature type="coiled-coil region" evidence="2">
    <location>
        <begin position="150"/>
        <end position="178"/>
    </location>
</feature>
<feature type="transmembrane region" description="Helical" evidence="4">
    <location>
        <begin position="403"/>
        <end position="423"/>
    </location>
</feature>
<sequence length="903" mass="101730">MHPFSILTLGIFVAGYITARWDLVTRLYELAIFAWDYGVVARNVEGALKSHTLFRNAPHNIGRMFELCGQAHVHVLGISNASDSQEIDPSWVRVTNGPSMRVPEVRCAKASSIQIVLYQRPIPTRMQYISLNPISLALGDKQTGIRLPPVDDIEAEEEKQERRRNEKKQQLVEKLKQHSVIKRVPSPKEKALPKIVNQINWAWELEQLLQKNVSKIGTRPKRSLSVSERVVESADAMKTFVMLWFWELFTLYVFPVITKAFVFGLVGHRIVAEMLLRILEYRGRPRYAALKDISATAQQVEIRLQQFCYWPMHLWLVANDVIIGIALGSYIIDNANWVAAQISLLLRAYTVEALQSSISWLMGWPAGLKLNSELAAFLGDLFLWVIDYWSSCLDKLSPMLPQIIWFIGFSSFAGASMPVALLSDLLSILTVHIYSFYLASARIYHWQLNILMSLFHLFRGKKHNVLRNRIDSCDYDLDQLLVGTILFTLLFFLLPTVVVFYLNFAIARMAIIFLKAMFDTLLSCLNHFPLFALMLRIKDPRRLPDGICYEALAPTTILPRSLRLLEDKMFLYAIYLALLLQAWLTASLKIHPDLVDPNAETVGVITRPHEQEIIQADTIYTVQWASSSADGGPFRINLWGAPDNEPLQTIGTDIDYLKGEFQWPIHLEQYATLYFITIDDGMGSVRDKSGVFSISSPLIKSPAKIPFQSDVNAATTMTTSVVRTSPDRLVFSTMAPISPQDDSVTSLPITVPSNLPTDESLPTMTFSMVWSRTEGPGDDIPSTIPKPATHSSGHAYSAWRVGMIVGLVMVCLLWATSLVLAYLIYRRNRGVERRGRHTSRASVNIEPEPAPEEPPTEEPPARAESAAPKDDVGVATVIQLRRISFKEPEAGSQSKRASVTFVE</sequence>
<dbReference type="HOGENOM" id="CLU_321097_0_0_1"/>